<keyword evidence="2" id="KW-1185">Reference proteome</keyword>
<sequence length="88" mass="9560">MLSGGAAKSSLTWQDHDKDPHTHILLEVGGNAMRTVEDNNQNVTSSMARSNEGGLKTCSYCLGRGHNIRGCTKHKADKENVNQHNIDG</sequence>
<dbReference type="Proteomes" id="UP000234323">
    <property type="component" value="Unassembled WGS sequence"/>
</dbReference>
<reference evidence="1 2" key="1">
    <citation type="submission" date="2015-10" db="EMBL/GenBank/DDBJ databases">
        <title>Genome analyses suggest a sexual origin of heterokaryosis in a supposedly ancient asexual fungus.</title>
        <authorList>
            <person name="Ropars J."/>
            <person name="Sedzielewska K."/>
            <person name="Noel J."/>
            <person name="Charron P."/>
            <person name="Farinelli L."/>
            <person name="Marton T."/>
            <person name="Kruger M."/>
            <person name="Pelin A."/>
            <person name="Brachmann A."/>
            <person name="Corradi N."/>
        </authorList>
    </citation>
    <scope>NUCLEOTIDE SEQUENCE [LARGE SCALE GENOMIC DNA]</scope>
    <source>
        <strain evidence="1 2">A4</strain>
    </source>
</reference>
<name>A0A2I1GN26_9GLOM</name>
<proteinExistence type="predicted"/>
<dbReference type="AlphaFoldDB" id="A0A2I1GN26"/>
<evidence type="ECO:0000313" key="2">
    <source>
        <dbReference type="Proteomes" id="UP000234323"/>
    </source>
</evidence>
<accession>A0A2I1GN26</accession>
<organism evidence="1 2">
    <name type="scientific">Rhizophagus irregularis</name>
    <dbReference type="NCBI Taxonomy" id="588596"/>
    <lineage>
        <taxon>Eukaryota</taxon>
        <taxon>Fungi</taxon>
        <taxon>Fungi incertae sedis</taxon>
        <taxon>Mucoromycota</taxon>
        <taxon>Glomeromycotina</taxon>
        <taxon>Glomeromycetes</taxon>
        <taxon>Glomerales</taxon>
        <taxon>Glomeraceae</taxon>
        <taxon>Rhizophagus</taxon>
    </lineage>
</organism>
<protein>
    <submittedName>
        <fullName evidence="1">Uncharacterized protein</fullName>
    </submittedName>
</protein>
<gene>
    <name evidence="1" type="ORF">RhiirA4_463495</name>
</gene>
<dbReference type="EMBL" id="LLXI01000597">
    <property type="protein sequence ID" value="PKY48046.1"/>
    <property type="molecule type" value="Genomic_DNA"/>
</dbReference>
<evidence type="ECO:0000313" key="1">
    <source>
        <dbReference type="EMBL" id="PKY48046.1"/>
    </source>
</evidence>
<comment type="caution">
    <text evidence="1">The sequence shown here is derived from an EMBL/GenBank/DDBJ whole genome shotgun (WGS) entry which is preliminary data.</text>
</comment>